<name>A0A0E9RXU8_ANGAN</name>
<reference evidence="1" key="2">
    <citation type="journal article" date="2015" name="Fish Shellfish Immunol.">
        <title>Early steps in the European eel (Anguilla anguilla)-Vibrio vulnificus interaction in the gills: Role of the RtxA13 toxin.</title>
        <authorList>
            <person name="Callol A."/>
            <person name="Pajuelo D."/>
            <person name="Ebbesson L."/>
            <person name="Teles M."/>
            <person name="MacKenzie S."/>
            <person name="Amaro C."/>
        </authorList>
    </citation>
    <scope>NUCLEOTIDE SEQUENCE</scope>
</reference>
<protein>
    <submittedName>
        <fullName evidence="1">Uncharacterized protein</fullName>
    </submittedName>
</protein>
<proteinExistence type="predicted"/>
<accession>A0A0E9RXU8</accession>
<evidence type="ECO:0000313" key="1">
    <source>
        <dbReference type="EMBL" id="JAH33707.1"/>
    </source>
</evidence>
<sequence length="14" mass="1809">MDRYVKVSKYYKDN</sequence>
<dbReference type="EMBL" id="GBXM01074870">
    <property type="protein sequence ID" value="JAH33707.1"/>
    <property type="molecule type" value="Transcribed_RNA"/>
</dbReference>
<organism evidence="1">
    <name type="scientific">Anguilla anguilla</name>
    <name type="common">European freshwater eel</name>
    <name type="synonym">Muraena anguilla</name>
    <dbReference type="NCBI Taxonomy" id="7936"/>
    <lineage>
        <taxon>Eukaryota</taxon>
        <taxon>Metazoa</taxon>
        <taxon>Chordata</taxon>
        <taxon>Craniata</taxon>
        <taxon>Vertebrata</taxon>
        <taxon>Euteleostomi</taxon>
        <taxon>Actinopterygii</taxon>
        <taxon>Neopterygii</taxon>
        <taxon>Teleostei</taxon>
        <taxon>Anguilliformes</taxon>
        <taxon>Anguillidae</taxon>
        <taxon>Anguilla</taxon>
    </lineage>
</organism>
<reference evidence="1" key="1">
    <citation type="submission" date="2014-11" db="EMBL/GenBank/DDBJ databases">
        <authorList>
            <person name="Amaro Gonzalez C."/>
        </authorList>
    </citation>
    <scope>NUCLEOTIDE SEQUENCE</scope>
</reference>